<keyword evidence="4 9" id="KW-0418">Kinase</keyword>
<comment type="similarity">
    <text evidence="1">Belongs to the four-carbon acid sugar kinase family.</text>
</comment>
<dbReference type="InterPro" id="IPR031475">
    <property type="entry name" value="NBD_C"/>
</dbReference>
<evidence type="ECO:0000259" key="8">
    <source>
        <dbReference type="Pfam" id="PF17042"/>
    </source>
</evidence>
<keyword evidence="3" id="KW-0547">Nucleotide-binding</keyword>
<dbReference type="Pfam" id="PF17042">
    <property type="entry name" value="NBD_C"/>
    <property type="match status" value="1"/>
</dbReference>
<proteinExistence type="inferred from homology"/>
<protein>
    <submittedName>
        <fullName evidence="9">Four-carbon acid sugar kinase family protein</fullName>
    </submittedName>
</protein>
<feature type="domain" description="Four-carbon acid sugar kinase nucleotide binding" evidence="8">
    <location>
        <begin position="199"/>
        <end position="330"/>
    </location>
</feature>
<dbReference type="EMBL" id="CABFWE030000008">
    <property type="protein sequence ID" value="CAD7045004.1"/>
    <property type="molecule type" value="Genomic_DNA"/>
</dbReference>
<keyword evidence="10" id="KW-1185">Reference proteome</keyword>
<dbReference type="Pfam" id="PF07005">
    <property type="entry name" value="SBD_N"/>
    <property type="match status" value="1"/>
</dbReference>
<evidence type="ECO:0000256" key="6">
    <source>
        <dbReference type="ARBA" id="ARBA00023277"/>
    </source>
</evidence>
<evidence type="ECO:0000313" key="9">
    <source>
        <dbReference type="EMBL" id="CAD7045004.1"/>
    </source>
</evidence>
<sequence length="340" mass="35825">MLAILADDLTGALDASAPFAARRLHVEVALTVEAMGEALRARPAVLAINLGSRELDAAVARDRTTAALAALPPATRLFKKIDSRLKGHIAAELDVMPFKSALVAPAIPSFGRIVRDAKVQGFGIADPISIHECLGRHAERATVPDTISQDDLLEWVARSDAAGFDLLVGARGLAEALADAMTDRASARLAELPRGRALFVVGSHDPITIVQVDELRRTFDVNYLAAPNGKIAETRPSDDLITVVQAVQGEFPTDPLQVSRALAKAVAPMVSTTVSTLLLTGGATAEAVMEEMGINRFRLAGECLPGLGLAYAQGLCIITKSGGFGAPDTLVRIAARLCDR</sequence>
<feature type="domain" description="Four-carbon acid sugar kinase N-terminal" evidence="7">
    <location>
        <begin position="2"/>
        <end position="117"/>
    </location>
</feature>
<dbReference type="GO" id="GO:0016301">
    <property type="term" value="F:kinase activity"/>
    <property type="evidence" value="ECO:0007669"/>
    <property type="project" value="UniProtKB-KW"/>
</dbReference>
<accession>A0ABM8PRT1</accession>
<evidence type="ECO:0000256" key="1">
    <source>
        <dbReference type="ARBA" id="ARBA00005715"/>
    </source>
</evidence>
<dbReference type="Gene3D" id="3.40.50.10840">
    <property type="entry name" value="Putative sugar-binding, N-terminal domain"/>
    <property type="match status" value="1"/>
</dbReference>
<dbReference type="Gene3D" id="3.40.980.20">
    <property type="entry name" value="Four-carbon acid sugar kinase, nucleotide binding domain"/>
    <property type="match status" value="1"/>
</dbReference>
<dbReference type="InterPro" id="IPR037051">
    <property type="entry name" value="4-carb_acid_sugar_kinase_N_sf"/>
</dbReference>
<evidence type="ECO:0000256" key="3">
    <source>
        <dbReference type="ARBA" id="ARBA00022741"/>
    </source>
</evidence>
<dbReference type="SUPFAM" id="SSF142764">
    <property type="entry name" value="YgbK-like"/>
    <property type="match status" value="1"/>
</dbReference>
<keyword evidence="2" id="KW-0808">Transferase</keyword>
<organism evidence="9 10">
    <name type="scientific">Pseudorhizobium halotolerans</name>
    <dbReference type="NCBI Taxonomy" id="1233081"/>
    <lineage>
        <taxon>Bacteria</taxon>
        <taxon>Pseudomonadati</taxon>
        <taxon>Pseudomonadota</taxon>
        <taxon>Alphaproteobacteria</taxon>
        <taxon>Hyphomicrobiales</taxon>
        <taxon>Rhizobiaceae</taxon>
        <taxon>Rhizobium/Agrobacterium group</taxon>
        <taxon>Pseudorhizobium</taxon>
    </lineage>
</organism>
<dbReference type="RefSeq" id="WP_142588660.1">
    <property type="nucleotide sequence ID" value="NZ_CABFWE030000008.1"/>
</dbReference>
<dbReference type="Proteomes" id="UP000601041">
    <property type="component" value="Unassembled WGS sequence"/>
</dbReference>
<dbReference type="InterPro" id="IPR042213">
    <property type="entry name" value="NBD_C_sf"/>
</dbReference>
<evidence type="ECO:0000256" key="2">
    <source>
        <dbReference type="ARBA" id="ARBA00022679"/>
    </source>
</evidence>
<gene>
    <name evidence="9" type="ORF">RHAB21_03489</name>
</gene>
<evidence type="ECO:0000256" key="5">
    <source>
        <dbReference type="ARBA" id="ARBA00022840"/>
    </source>
</evidence>
<keyword evidence="5" id="KW-0067">ATP-binding</keyword>
<keyword evidence="6" id="KW-0119">Carbohydrate metabolism</keyword>
<reference evidence="9 10" key="1">
    <citation type="submission" date="2020-11" db="EMBL/GenBank/DDBJ databases">
        <authorList>
            <person name="Lassalle F."/>
        </authorList>
    </citation>
    <scope>NUCLEOTIDE SEQUENCE [LARGE SCALE GENOMIC DNA]</scope>
    <source>
        <strain evidence="9 10">AB21</strain>
    </source>
</reference>
<dbReference type="InterPro" id="IPR010737">
    <property type="entry name" value="4-carb_acid_sugar_kinase_N"/>
</dbReference>
<evidence type="ECO:0000313" key="10">
    <source>
        <dbReference type="Proteomes" id="UP000601041"/>
    </source>
</evidence>
<comment type="caution">
    <text evidence="9">The sequence shown here is derived from an EMBL/GenBank/DDBJ whole genome shotgun (WGS) entry which is preliminary data.</text>
</comment>
<evidence type="ECO:0000256" key="4">
    <source>
        <dbReference type="ARBA" id="ARBA00022777"/>
    </source>
</evidence>
<name>A0ABM8PRT1_9HYPH</name>
<evidence type="ECO:0000259" key="7">
    <source>
        <dbReference type="Pfam" id="PF07005"/>
    </source>
</evidence>